<dbReference type="GO" id="GO:1904263">
    <property type="term" value="P:positive regulation of TORC1 signaling"/>
    <property type="evidence" value="ECO:0007669"/>
    <property type="project" value="TreeGrafter"/>
</dbReference>
<feature type="compositionally biased region" description="Polar residues" evidence="1">
    <location>
        <begin position="352"/>
        <end position="365"/>
    </location>
</feature>
<dbReference type="eggNOG" id="KOG1008">
    <property type="taxonomic scope" value="Eukaryota"/>
</dbReference>
<dbReference type="KEGG" id="scm:SCHCO_02622172"/>
<dbReference type="PANTHER" id="PTHR16453:SF9">
    <property type="entry name" value="GATOR COMPLEX PROTEIN MIOS"/>
    <property type="match status" value="1"/>
</dbReference>
<feature type="domain" description="MIOS-like alpha-solenoid" evidence="2">
    <location>
        <begin position="747"/>
        <end position="879"/>
    </location>
</feature>
<dbReference type="OMA" id="YWIASYL"/>
<dbReference type="InterPro" id="IPR049092">
    <property type="entry name" value="MIOS_a-sol"/>
</dbReference>
<feature type="compositionally biased region" description="Basic and acidic residues" evidence="1">
    <location>
        <begin position="498"/>
        <end position="530"/>
    </location>
</feature>
<feature type="region of interest" description="Disordered" evidence="1">
    <location>
        <begin position="548"/>
        <end position="577"/>
    </location>
</feature>
<accession>D8PQ50</accession>
<name>D8PQ50_SCHCM</name>
<dbReference type="Pfam" id="PF21719">
    <property type="entry name" value="MIOS_a-sol"/>
    <property type="match status" value="1"/>
</dbReference>
<keyword evidence="4" id="KW-1185">Reference proteome</keyword>
<evidence type="ECO:0000256" key="1">
    <source>
        <dbReference type="SAM" id="MobiDB-lite"/>
    </source>
</evidence>
<dbReference type="HOGENOM" id="CLU_005843_0_0_1"/>
<feature type="region of interest" description="Disordered" evidence="1">
    <location>
        <begin position="330"/>
        <end position="376"/>
    </location>
</feature>
<dbReference type="EMBL" id="GL377302">
    <property type="protein sequence ID" value="EFJ01679.1"/>
    <property type="molecule type" value="Genomic_DNA"/>
</dbReference>
<feature type="compositionally biased region" description="Polar residues" evidence="1">
    <location>
        <begin position="463"/>
        <end position="473"/>
    </location>
</feature>
<feature type="region of interest" description="Disordered" evidence="1">
    <location>
        <begin position="463"/>
        <end position="534"/>
    </location>
</feature>
<dbReference type="InterPro" id="IPR037593">
    <property type="entry name" value="MIOS/Sea4"/>
</dbReference>
<organism evidence="4">
    <name type="scientific">Schizophyllum commune (strain H4-8 / FGSC 9210)</name>
    <name type="common">Split gill fungus</name>
    <dbReference type="NCBI Taxonomy" id="578458"/>
    <lineage>
        <taxon>Eukaryota</taxon>
        <taxon>Fungi</taxon>
        <taxon>Dikarya</taxon>
        <taxon>Basidiomycota</taxon>
        <taxon>Agaricomycotina</taxon>
        <taxon>Agaricomycetes</taxon>
        <taxon>Agaricomycetidae</taxon>
        <taxon>Agaricales</taxon>
        <taxon>Schizophyllaceae</taxon>
        <taxon>Schizophyllum</taxon>
    </lineage>
</organism>
<protein>
    <recommendedName>
        <fullName evidence="2">MIOS-like alpha-solenoid domain-containing protein</fullName>
    </recommendedName>
</protein>
<dbReference type="InterPro" id="IPR015943">
    <property type="entry name" value="WD40/YVTN_repeat-like_dom_sf"/>
</dbReference>
<dbReference type="AlphaFoldDB" id="D8PQ50"/>
<reference evidence="3 4" key="1">
    <citation type="journal article" date="2010" name="Nat. Biotechnol.">
        <title>Genome sequence of the model mushroom Schizophyllum commune.</title>
        <authorList>
            <person name="Ohm R.A."/>
            <person name="de Jong J.F."/>
            <person name="Lugones L.G."/>
            <person name="Aerts A."/>
            <person name="Kothe E."/>
            <person name="Stajich J.E."/>
            <person name="de Vries R.P."/>
            <person name="Record E."/>
            <person name="Levasseur A."/>
            <person name="Baker S.E."/>
            <person name="Bartholomew K.A."/>
            <person name="Coutinho P.M."/>
            <person name="Erdmann S."/>
            <person name="Fowler T.J."/>
            <person name="Gathman A.C."/>
            <person name="Lombard V."/>
            <person name="Henrissat B."/>
            <person name="Knabe N."/>
            <person name="Kuees U."/>
            <person name="Lilly W.W."/>
            <person name="Lindquist E."/>
            <person name="Lucas S."/>
            <person name="Magnuson J.K."/>
            <person name="Piumi F."/>
            <person name="Raudaskoski M."/>
            <person name="Salamov A."/>
            <person name="Schmutz J."/>
            <person name="Schwarze F.W.M.R."/>
            <person name="vanKuyk P.A."/>
            <person name="Horton J.S."/>
            <person name="Grigoriev I.V."/>
            <person name="Woesten H.A.B."/>
        </authorList>
    </citation>
    <scope>NUCLEOTIDE SEQUENCE [LARGE SCALE GENOMIC DNA]</scope>
    <source>
        <strain evidence="4">H4-8 / FGSC 9210</strain>
    </source>
</reference>
<dbReference type="OrthoDB" id="341486at2759"/>
<dbReference type="VEuPathDB" id="FungiDB:SCHCODRAFT_02622172"/>
<gene>
    <name evidence="3" type="ORF">SCHCODRAFT_49640</name>
</gene>
<dbReference type="PANTHER" id="PTHR16453">
    <property type="entry name" value="WD40 DOMAIN-CONTAINING PROTEIN MIO FAMILY MEMBER"/>
    <property type="match status" value="1"/>
</dbReference>
<evidence type="ECO:0000313" key="3">
    <source>
        <dbReference type="EMBL" id="EFJ01679.1"/>
    </source>
</evidence>
<feature type="compositionally biased region" description="Polar residues" evidence="1">
    <location>
        <begin position="548"/>
        <end position="557"/>
    </location>
</feature>
<dbReference type="SUPFAM" id="SSF50978">
    <property type="entry name" value="WD40 repeat-like"/>
    <property type="match status" value="1"/>
</dbReference>
<dbReference type="STRING" id="578458.D8PQ50"/>
<feature type="compositionally biased region" description="Basic and acidic residues" evidence="1">
    <location>
        <begin position="558"/>
        <end position="570"/>
    </location>
</feature>
<dbReference type="Pfam" id="PF21720">
    <property type="entry name" value="MIOS_WD40"/>
    <property type="match status" value="2"/>
</dbReference>
<proteinExistence type="predicted"/>
<evidence type="ECO:0000313" key="4">
    <source>
        <dbReference type="Proteomes" id="UP000007431"/>
    </source>
</evidence>
<sequence>MVGPASSDRRLLWHPRQSNTFILGSGSYITLYEWNNSFPQIKHVTTQPDLQYMKCFAWSPDPILNDLVAVGFSNGRVDLLRLEASRQLRMNNVLSSGPPVPLPAKNSRSCNSLAFGTVDPNYLAVGLDKVRGDSSLLIYDITMSTVSLSLPTPPASDKILPLSPKSPTSPRRPQPSIFRAEAGARTDSRIVQQHAPTETVSAVSFLPQSTYLLLAGLSSRWLRLFDLRSAMPSTTSAASKVSGLATDPFDPHRVASFGDGVVSIWDIRRIQSPLLTFSERNALGDGAVVRPNSTYSTVEFSQARRGVIATLEKDARTVRSWDIQEVQAQPLDVDGSESKSRDSSVGSRRKSSWANLGWAQSTGPSSPAGPHSVTGNASVFLSDTRRIKQLPRPLHSFVIVPEAATSLKPTSTILTVNATGEIELNMIYDTPKQAVWSARGDLAFGAGISYGLIPGSVEQEQLSKTDAASISKQTVDDNAPPPALFGRGDEDGFPALGHESKVGHENNKYGPETKEKETASAEKRPIERPPLRYTPSELRVYSTEHNQYVNAQGQDAQATREARQRSDSEPPTRMQEQARIRKIRHQRVSGVSSVVQNDVSMLMRTRSLRGYGLSDPALNARLITETSSHDNQESSRVLADLWSWLSYTRDLLKGPAAQFHGYDFLYRGLLAIWEGFEPNAARTPYVPPGAPDFLDLPSMHDHGRRRAHSPVDDPRVAYKEALTAVLTLKGPSWASWKPTIPTGKLLQRQVAIMLCGWSLQDDILAEDIQRWTENGENSRAACWLVFSKQYSKAINMLFNSEDESHHLMSGTLAALIPHNHSGVSKLTPEFRQHCEHLTLRIQDPYFRAMLTYLTSGDWSEVLDEEMLPFRERLSIAFQFLDDKTLTSYLHRVSDKFGDIDALMVTGLTKAGVNVLQDYVDRTGDLQTAALLGSYVCPRRFEDQQVERWIETYRDLLDAFKLFHLRVGFDIERGEIMQEGMHNGEISKTDWAPKQLALRCNYCNKNISGQAASKVSFSSN</sequence>
<dbReference type="Gene3D" id="2.130.10.10">
    <property type="entry name" value="YVTN repeat-like/Quinoprotein amine dehydrogenase"/>
    <property type="match status" value="1"/>
</dbReference>
<dbReference type="GO" id="GO:0005737">
    <property type="term" value="C:cytoplasm"/>
    <property type="evidence" value="ECO:0007669"/>
    <property type="project" value="TreeGrafter"/>
</dbReference>
<dbReference type="InterPro" id="IPR036322">
    <property type="entry name" value="WD40_repeat_dom_sf"/>
</dbReference>
<dbReference type="InParanoid" id="D8PQ50"/>
<dbReference type="GeneID" id="9587852"/>
<dbReference type="Proteomes" id="UP000007431">
    <property type="component" value="Unassembled WGS sequence"/>
</dbReference>
<evidence type="ECO:0000259" key="2">
    <source>
        <dbReference type="Pfam" id="PF21719"/>
    </source>
</evidence>